<dbReference type="Pfam" id="PF01273">
    <property type="entry name" value="LBP_BPI_CETP"/>
    <property type="match status" value="1"/>
</dbReference>
<feature type="region of interest" description="Disordered" evidence="3">
    <location>
        <begin position="615"/>
        <end position="643"/>
    </location>
</feature>
<feature type="compositionally biased region" description="Acidic residues" evidence="3">
    <location>
        <begin position="616"/>
        <end position="626"/>
    </location>
</feature>
<protein>
    <submittedName>
        <fullName evidence="8">Uncharacterized protein</fullName>
    </submittedName>
</protein>
<feature type="domain" description="Lipid-binding serum glycoprotein N-terminal" evidence="5">
    <location>
        <begin position="107"/>
        <end position="341"/>
    </location>
</feature>
<dbReference type="PANTHER" id="PTHR10504">
    <property type="entry name" value="BACTERICIDAL PERMEABILITY-INCREASING BPI PROTEIN-RELATED"/>
    <property type="match status" value="1"/>
</dbReference>
<dbReference type="GO" id="GO:0005615">
    <property type="term" value="C:extracellular space"/>
    <property type="evidence" value="ECO:0007669"/>
    <property type="project" value="TreeGrafter"/>
</dbReference>
<reference evidence="8" key="1">
    <citation type="submission" date="2022-11" db="UniProtKB">
        <authorList>
            <consortium name="WormBaseParasite"/>
        </authorList>
    </citation>
    <scope>IDENTIFICATION</scope>
</reference>
<dbReference type="AlphaFoldDB" id="A0A914L3L2"/>
<comment type="similarity">
    <text evidence="1">Belongs to the BPI/LBP/Plunc superfamily. BPI/LBP family.</text>
</comment>
<dbReference type="InterPro" id="IPR017942">
    <property type="entry name" value="Lipid-bd_serum_glycop_N"/>
</dbReference>
<organism evidence="7 8">
    <name type="scientific">Meloidogyne incognita</name>
    <name type="common">Southern root-knot nematode worm</name>
    <name type="synonym">Oxyuris incognita</name>
    <dbReference type="NCBI Taxonomy" id="6306"/>
    <lineage>
        <taxon>Eukaryota</taxon>
        <taxon>Metazoa</taxon>
        <taxon>Ecdysozoa</taxon>
        <taxon>Nematoda</taxon>
        <taxon>Chromadorea</taxon>
        <taxon>Rhabditida</taxon>
        <taxon>Tylenchina</taxon>
        <taxon>Tylenchomorpha</taxon>
        <taxon>Tylenchoidea</taxon>
        <taxon>Meloidogynidae</taxon>
        <taxon>Meloidogyninae</taxon>
        <taxon>Meloidogyne</taxon>
        <taxon>Meloidogyne incognita group</taxon>
    </lineage>
</organism>
<dbReference type="Gene3D" id="3.15.20.10">
    <property type="entry name" value="Bactericidal permeability-increasing protein, domain 2"/>
    <property type="match status" value="1"/>
</dbReference>
<dbReference type="InterPro" id="IPR017943">
    <property type="entry name" value="Bactericidal_perm-incr_a/b_dom"/>
</dbReference>
<accession>A0A914L3L2</accession>
<keyword evidence="2" id="KW-1015">Disulfide bond</keyword>
<sequence>MWWRERKLFLYFFCLLLPFAQPQLPQWIDQHGSLKGDSNSFIVHPQRRSVLLETQNHVPSSERRVLRQTQTEEVNCNAPWDGRCPPPSYFDPALAGGITGGAGIKARLNQRAFQYLSTIAAGILNYYIKRTRLPNIQQCIPQLNGCINVYNLYVSRFRCPERVLVYPAPPNQIVLDVHNLDIGVTGNLGGQIVILIPIALFGIVQVNAHQVSVRVGVTIAAGPDGGPVIRMVSCAASVGFADVFIQNGGLVGDIANAHFRGKISEMVRQQIPGQLCQRLPGIIDSEVNSKISQLVPRLIPLSSLLQIALNAFGLENLLGGNPTKRACPASCKKRKLAAAHAAGSSSNSTVLVLPPHLSHDKLVPTKNGGRVVKNNEDPSLKLISGTAINGNSNGQILSRPSNHPPHAVQPIKPQHIGRGSLPRVVSINVAGTMNTGRTRINPPTISAPIPPRAQRPVRNVNNQFEMAKTRDDRATPSESGRLTFLDPGENNCENCTNTVGEENPLAFLTTILQSMDLRKLNNIFLNIQLLQTYATTRDFTIEVNGGFSVCGRGCTPFGPFPMQFPPCVNCKMVEALISDYSINSLLYHLHNTGFIRIRVGPETPKFGDLLKTTCGESEDEGGDTELEDHGVETEEGEGTTASPAINVEVKKKVAAKKLKSLKRLKRQDASDLSSLGICLGDILPSVREKFPNQRVYIIISTERAPSVQLSGANGGTALINAVLNAEFHVESSNAVAGTIRIDASLIVTINGQGNRISAHANITRLNLQDVGNQLGLPQDALDNLGTLGKDILLKAANDALEKGTELNIPANIAGLPITIVNPSIHFLEHALLIQTDFTLNPNALGGYEPCPSTRTCC</sequence>
<feature type="region of interest" description="Disordered" evidence="3">
    <location>
        <begin position="434"/>
        <end position="455"/>
    </location>
</feature>
<dbReference type="Proteomes" id="UP000887563">
    <property type="component" value="Unplaced"/>
</dbReference>
<proteinExistence type="inferred from homology"/>
<dbReference type="SMART" id="SM00329">
    <property type="entry name" value="BPI2"/>
    <property type="match status" value="1"/>
</dbReference>
<evidence type="ECO:0000313" key="8">
    <source>
        <dbReference type="WBParaSite" id="Minc3s00244g08413"/>
    </source>
</evidence>
<dbReference type="Gene3D" id="3.15.10.10">
    <property type="entry name" value="Bactericidal permeability-increasing protein, domain 1"/>
    <property type="match status" value="1"/>
</dbReference>
<feature type="chain" id="PRO_5037770235" evidence="4">
    <location>
        <begin position="23"/>
        <end position="857"/>
    </location>
</feature>
<keyword evidence="4" id="KW-0732">Signal</keyword>
<evidence type="ECO:0000259" key="5">
    <source>
        <dbReference type="SMART" id="SM00328"/>
    </source>
</evidence>
<dbReference type="InterPro" id="IPR032942">
    <property type="entry name" value="BPI/LBP/Plunc"/>
</dbReference>
<evidence type="ECO:0000256" key="2">
    <source>
        <dbReference type="ARBA" id="ARBA00023157"/>
    </source>
</evidence>
<dbReference type="Pfam" id="PF02886">
    <property type="entry name" value="LBP_BPI_CETP_C"/>
    <property type="match status" value="1"/>
</dbReference>
<dbReference type="GO" id="GO:0008289">
    <property type="term" value="F:lipid binding"/>
    <property type="evidence" value="ECO:0007669"/>
    <property type="project" value="InterPro"/>
</dbReference>
<dbReference type="SMART" id="SM00328">
    <property type="entry name" value="BPI1"/>
    <property type="match status" value="1"/>
</dbReference>
<evidence type="ECO:0000256" key="4">
    <source>
        <dbReference type="SAM" id="SignalP"/>
    </source>
</evidence>
<dbReference type="WBParaSite" id="Minc3s00244g08413">
    <property type="protein sequence ID" value="Minc3s00244g08413"/>
    <property type="gene ID" value="Minc3s00244g08413"/>
</dbReference>
<feature type="signal peptide" evidence="4">
    <location>
        <begin position="1"/>
        <end position="22"/>
    </location>
</feature>
<dbReference type="SUPFAM" id="SSF55394">
    <property type="entry name" value="Bactericidal permeability-increasing protein, BPI"/>
    <property type="match status" value="2"/>
</dbReference>
<evidence type="ECO:0000313" key="7">
    <source>
        <dbReference type="Proteomes" id="UP000887563"/>
    </source>
</evidence>
<evidence type="ECO:0000259" key="6">
    <source>
        <dbReference type="SMART" id="SM00329"/>
    </source>
</evidence>
<dbReference type="PANTHER" id="PTHR10504:SF144">
    <property type="entry name" value="BPI1 DOMAIN-CONTAINING PROTEIN"/>
    <property type="match status" value="1"/>
</dbReference>
<keyword evidence="7" id="KW-1185">Reference proteome</keyword>
<evidence type="ECO:0000256" key="1">
    <source>
        <dbReference type="ARBA" id="ARBA00007292"/>
    </source>
</evidence>
<dbReference type="InterPro" id="IPR001124">
    <property type="entry name" value="Lipid-bd_serum_glycop_C"/>
</dbReference>
<feature type="compositionally biased region" description="Polar residues" evidence="3">
    <location>
        <begin position="434"/>
        <end position="444"/>
    </location>
</feature>
<feature type="domain" description="Lipid-binding serum glycoprotein C-terminal" evidence="6">
    <location>
        <begin position="571"/>
        <end position="835"/>
    </location>
</feature>
<evidence type="ECO:0000256" key="3">
    <source>
        <dbReference type="SAM" id="MobiDB-lite"/>
    </source>
</evidence>
<name>A0A914L3L2_MELIC</name>